<evidence type="ECO:0000256" key="2">
    <source>
        <dbReference type="ARBA" id="ARBA00022723"/>
    </source>
</evidence>
<feature type="region of interest" description="Disordered" evidence="10">
    <location>
        <begin position="1"/>
        <end position="41"/>
    </location>
</feature>
<feature type="compositionally biased region" description="Polar residues" evidence="10">
    <location>
        <begin position="1322"/>
        <end position="1335"/>
    </location>
</feature>
<feature type="compositionally biased region" description="Polar residues" evidence="10">
    <location>
        <begin position="808"/>
        <end position="837"/>
    </location>
</feature>
<dbReference type="FunFam" id="2.60.40.150:FF:000003">
    <property type="entry name" value="Regulating synaptic membrane exocytosis protein 2"/>
    <property type="match status" value="1"/>
</dbReference>
<dbReference type="FunFam" id="3.30.40.10:FF:000044">
    <property type="entry name" value="Regulating synaptic membrane exocytosis protein 2"/>
    <property type="match status" value="1"/>
</dbReference>
<feature type="compositionally biased region" description="Basic and acidic residues" evidence="10">
    <location>
        <begin position="1186"/>
        <end position="1203"/>
    </location>
</feature>
<sequence length="1610" mass="180318">MMSTSRRPSLPPMPDLSHLDEAERKQIEEVLRRQREEEEKEQEMIRKMQHELETYRQNVDKINLEAKKLGPQGQLDTGAVCQICHKTKFADGVGHMCHYCQLKSCARCGGRMTVKQNKKLDDKPQVPVNKPPTTVWACNLCRKKQDLLAKTGAWYHGGMAKPVQLGIDGQSGSDTGSMKADISPPNEKRPKIYEKKLEGTPSGSDKENINSGPRGPHPHPKEGIRRQSSLDTGSSQHSRGRHNEQYALAPEDGDKLREHGPERGRNRDRSPASRRHYSETRLSETDRRFAQEFRHGERLGRGEGQSRSRDPSRERGGPRDDMKRGRDSHIDKRVRDGPRDLRDERHRDPHAREHDMVYKRGKDPDHYRQTPVDSMKGHDYADKDTIRGSREHVDMLDGDKRRTRDSPLSKGNNMQPPSSGKLDRGSSGRLTRPERSPRDASSSRRSPTTIDRDKGKEGLDMYHGEPPRSPSVSSRHKSSRNASPTVKDEGGHPLNEAPYSYSHSVSSHLDPSTAAGKNLGKNNNNNNRKKMENLRADSLSSDPSDCARPPPPKPHKHRKGNKKQRQHSLSSSDDEIRSTPENSSYEGEEESESIVSEKGGNESSLRQTNSTGRPDTFNGCQKCCHGNVCCKMAAYEAETHVLKDSGIDTGHSSSSQTLNEDSSKHPVTWKMSSDGSTYVGHMILKKTIDGARQDDCAILGLSIVGGRETPMGQHGAYITKVKKGSIADTVGHLRPGDEVLEFNGRCLQRATFEEVRDIIMESKQEPQVELIVHRSASAGEVPPGLQPSDQNTRRSPLDNDQRGKRSADITNGHTRKLNLSDTTPIFPSSRPRSQTSKSMGKIQVKLWYNVKGQELIITLISATNLPPTTKGQFRHPYCKVYLLPDRSEKSRRRTKTIMNSNEPTWNQTFMYDSVTIADLRNSLLEITVWDYDRMGPSEFMGEVLLDLHSANLEDDPFWYPLSQHDENSLPLPQSSPRTKTHQEAYYGRKDHLSPPVSSRGHSDSDMSEFDMDERSLGNVPAEVRRLDKTSSCSSFGSSAGSDEFSDPPDYKYSRTRTRPIPILKSQFRQEISPLAREDPIAKLRKAIVTSREEHERSHRHPKTAVEKLSVPGEQSSTQRTTSPKPPDTHSRNRSRTPSSYHRVPENVTRSLSPPDLSSSPSRLMANSPSNTPSPKKRQLPAIPTDAQRESRDRVVRDLEERARQIKSRMRPGSVTPNLSDSEAMRIRHRSHYDRSISRERGYPLYDRDPSRGRRKDDYDIPSDADSDISEISKVSTISVRSTQSEKPHKKFSQFKEKINTKSTIPRQQQPTVRTPTHDGQGFQKQSTSGSMSDSEVGSCVTEGRRRRPSLGHKIGSLIGLQRRSSSASQLTDGKKKSSIQRSEEVLSGRGLVKQPSKDSTDGSIGSISSDSGSVLWLNPAGMRLGPEGQFGDFIDGLGPAQLVGRQVLGSACLGEIQLSLYDRKHHLEVEVIRARGLIPKAGAKILPAPYVKVYLIDGKHCVEKQKTTVARRTLDPLYQQQLAFTEDYRGKILQVTVWGDYGRMDRKVFMGVAQILLDHLDLSNIVIGWYKLFTSSSLAGHHSSSSTIGHSRKGSTTSLDSGYNNNSPRT</sequence>
<feature type="compositionally biased region" description="Basic and acidic residues" evidence="10">
    <location>
        <begin position="17"/>
        <end position="41"/>
    </location>
</feature>
<evidence type="ECO:0000256" key="8">
    <source>
        <dbReference type="ARBA" id="ARBA00034103"/>
    </source>
</evidence>
<dbReference type="GO" id="GO:0048791">
    <property type="term" value="P:calcium ion-regulated exocytosis of neurotransmitter"/>
    <property type="evidence" value="ECO:0007669"/>
    <property type="project" value="TreeGrafter"/>
</dbReference>
<feature type="compositionally biased region" description="Polar residues" evidence="10">
    <location>
        <begin position="650"/>
        <end position="660"/>
    </location>
</feature>
<dbReference type="InterPro" id="IPR010911">
    <property type="entry name" value="Rab_BD"/>
</dbReference>
<dbReference type="GO" id="GO:0030154">
    <property type="term" value="P:cell differentiation"/>
    <property type="evidence" value="ECO:0007669"/>
    <property type="project" value="UniProtKB-KW"/>
</dbReference>
<feature type="region of interest" description="Disordered" evidence="10">
    <location>
        <begin position="963"/>
        <end position="1057"/>
    </location>
</feature>
<dbReference type="SMART" id="SM00228">
    <property type="entry name" value="PDZ"/>
    <property type="match status" value="1"/>
</dbReference>
<keyword evidence="7" id="KW-0770">Synapse</keyword>
<feature type="compositionally biased region" description="Polar residues" evidence="10">
    <location>
        <begin position="1164"/>
        <end position="1173"/>
    </location>
</feature>
<keyword evidence="3" id="KW-0677">Repeat</keyword>
<feature type="compositionally biased region" description="Polar residues" evidence="10">
    <location>
        <begin position="1362"/>
        <end position="1371"/>
    </location>
</feature>
<dbReference type="InterPro" id="IPR039032">
    <property type="entry name" value="Rim-like"/>
</dbReference>
<dbReference type="InterPro" id="IPR054386">
    <property type="entry name" value="RIM_Znf"/>
</dbReference>
<dbReference type="GeneID" id="111129693"/>
<dbReference type="InterPro" id="IPR036034">
    <property type="entry name" value="PDZ_sf"/>
</dbReference>
<feature type="compositionally biased region" description="Basic and acidic residues" evidence="10">
    <location>
        <begin position="252"/>
        <end position="368"/>
    </location>
</feature>
<dbReference type="GO" id="GO:0042734">
    <property type="term" value="C:presynaptic membrane"/>
    <property type="evidence" value="ECO:0007669"/>
    <property type="project" value="TreeGrafter"/>
</dbReference>
<feature type="region of interest" description="Disordered" evidence="10">
    <location>
        <begin position="166"/>
        <end position="612"/>
    </location>
</feature>
<feature type="region of interest" description="Disordered" evidence="10">
    <location>
        <begin position="646"/>
        <end position="669"/>
    </location>
</feature>
<feature type="compositionally biased region" description="Polar residues" evidence="10">
    <location>
        <begin position="409"/>
        <end position="418"/>
    </location>
</feature>
<dbReference type="GO" id="GO:0031267">
    <property type="term" value="F:small GTPase binding"/>
    <property type="evidence" value="ECO:0007669"/>
    <property type="project" value="InterPro"/>
</dbReference>
<protein>
    <submittedName>
        <fullName evidence="16">Regulating synaptic membrane exocytosis protein 1-like isoform X1</fullName>
    </submittedName>
</protein>
<feature type="compositionally biased region" description="Basic and acidic residues" evidence="10">
    <location>
        <begin position="791"/>
        <end position="807"/>
    </location>
</feature>
<comment type="subcellular location">
    <subcellularLocation>
        <location evidence="8">Synapse</location>
    </subcellularLocation>
</comment>
<dbReference type="Gene3D" id="2.60.40.150">
    <property type="entry name" value="C2 domain"/>
    <property type="match status" value="2"/>
</dbReference>
<dbReference type="GO" id="GO:0050806">
    <property type="term" value="P:positive regulation of synaptic transmission"/>
    <property type="evidence" value="ECO:0007669"/>
    <property type="project" value="TreeGrafter"/>
</dbReference>
<evidence type="ECO:0000256" key="3">
    <source>
        <dbReference type="ARBA" id="ARBA00022737"/>
    </source>
</evidence>
<feature type="compositionally biased region" description="Low complexity" evidence="10">
    <location>
        <begin position="1030"/>
        <end position="1042"/>
    </location>
</feature>
<feature type="compositionally biased region" description="Polar residues" evidence="10">
    <location>
        <begin position="1112"/>
        <end position="1122"/>
    </location>
</feature>
<reference evidence="15" key="1">
    <citation type="submission" date="2024-06" db="UniProtKB">
        <authorList>
            <consortium name="RefSeq"/>
        </authorList>
    </citation>
    <scope>NUCLEOTIDE SEQUENCE [LARGE SCALE GENOMIC DNA]</scope>
</reference>
<dbReference type="InterPro" id="IPR011011">
    <property type="entry name" value="Znf_FYVE_PHD"/>
</dbReference>
<dbReference type="PANTHER" id="PTHR12157:SF21">
    <property type="entry name" value="RAB3 INTERACTING MOLECULE, ISOFORM F"/>
    <property type="match status" value="1"/>
</dbReference>
<dbReference type="GO" id="GO:0042391">
    <property type="term" value="P:regulation of membrane potential"/>
    <property type="evidence" value="ECO:0007669"/>
    <property type="project" value="TreeGrafter"/>
</dbReference>
<gene>
    <name evidence="16" type="primary">LOC111129693</name>
</gene>
<dbReference type="FunFam" id="2.30.42.10:FF:000003">
    <property type="entry name" value="Regulating synaptic membrane exocytosis protein 1, putative"/>
    <property type="match status" value="1"/>
</dbReference>
<dbReference type="FunFam" id="2.60.40.150:FF:000001">
    <property type="entry name" value="Regulating synaptic membrane exocytosis 3, isoform CRA_a"/>
    <property type="match status" value="1"/>
</dbReference>
<feature type="region of interest" description="Disordered" evidence="10">
    <location>
        <begin position="1088"/>
        <end position="1406"/>
    </location>
</feature>
<feature type="domain" description="C2" evidence="11">
    <location>
        <begin position="1452"/>
        <end position="1570"/>
    </location>
</feature>
<keyword evidence="6" id="KW-0862">Zinc</keyword>
<dbReference type="OrthoDB" id="420032at2759"/>
<dbReference type="GO" id="GO:0048788">
    <property type="term" value="C:cytoskeleton of presynaptic active zone"/>
    <property type="evidence" value="ECO:0007669"/>
    <property type="project" value="TreeGrafter"/>
</dbReference>
<feature type="compositionally biased region" description="Basic and acidic residues" evidence="10">
    <location>
        <begin position="1232"/>
        <end position="1258"/>
    </location>
</feature>
<evidence type="ECO:0000259" key="11">
    <source>
        <dbReference type="PROSITE" id="PS50004"/>
    </source>
</evidence>
<dbReference type="Pfam" id="PF00595">
    <property type="entry name" value="PDZ"/>
    <property type="match status" value="1"/>
</dbReference>
<dbReference type="InterPro" id="IPR000008">
    <property type="entry name" value="C2_dom"/>
</dbReference>
<evidence type="ECO:0000256" key="10">
    <source>
        <dbReference type="SAM" id="MobiDB-lite"/>
    </source>
</evidence>
<evidence type="ECO:0000259" key="12">
    <source>
        <dbReference type="PROSITE" id="PS50106"/>
    </source>
</evidence>
<dbReference type="InterPro" id="IPR017455">
    <property type="entry name" value="Znf_FYVE-rel"/>
</dbReference>
<feature type="compositionally biased region" description="Basic and acidic residues" evidence="10">
    <location>
        <begin position="450"/>
        <end position="466"/>
    </location>
</feature>
<feature type="compositionally biased region" description="Acidic residues" evidence="10">
    <location>
        <begin position="1259"/>
        <end position="1268"/>
    </location>
</feature>
<dbReference type="PROSITE" id="PS50004">
    <property type="entry name" value="C2"/>
    <property type="match status" value="2"/>
</dbReference>
<dbReference type="PROSITE" id="PS50106">
    <property type="entry name" value="PDZ"/>
    <property type="match status" value="1"/>
</dbReference>
<feature type="compositionally biased region" description="Basic and acidic residues" evidence="10">
    <location>
        <begin position="375"/>
        <end position="407"/>
    </location>
</feature>
<evidence type="ECO:0000313" key="16">
    <source>
        <dbReference type="RefSeq" id="XP_022331866.1"/>
    </source>
</evidence>
<feature type="compositionally biased region" description="Low complexity" evidence="10">
    <location>
        <begin position="1149"/>
        <end position="1163"/>
    </location>
</feature>
<evidence type="ECO:0000256" key="6">
    <source>
        <dbReference type="ARBA" id="ARBA00022833"/>
    </source>
</evidence>
<dbReference type="PROSITE" id="PS50178">
    <property type="entry name" value="ZF_FYVE"/>
    <property type="match status" value="1"/>
</dbReference>
<feature type="compositionally biased region" description="Polar residues" evidence="10">
    <location>
        <begin position="1273"/>
        <end position="1284"/>
    </location>
</feature>
<dbReference type="Pfam" id="PF00168">
    <property type="entry name" value="C2"/>
    <property type="match status" value="2"/>
</dbReference>
<dbReference type="SUPFAM" id="SSF57903">
    <property type="entry name" value="FYVE/PHD zinc finger"/>
    <property type="match status" value="1"/>
</dbReference>
<dbReference type="InterPro" id="IPR035892">
    <property type="entry name" value="C2_domain_sf"/>
</dbReference>
<dbReference type="PANTHER" id="PTHR12157">
    <property type="entry name" value="REGULATING SYNAPTIC MEMBRANE EXOCYTOSIS PROTEIN"/>
    <property type="match status" value="1"/>
</dbReference>
<feature type="domain" description="FYVE-type" evidence="13">
    <location>
        <begin position="81"/>
        <end position="146"/>
    </location>
</feature>
<dbReference type="Pfam" id="PF22601">
    <property type="entry name" value="RIM2a_ZnF"/>
    <property type="match status" value="1"/>
</dbReference>
<proteinExistence type="predicted"/>
<dbReference type="Gene3D" id="3.30.40.10">
    <property type="entry name" value="Zinc/RING finger domain, C3HC4 (zinc finger)"/>
    <property type="match status" value="1"/>
</dbReference>
<feature type="compositionally biased region" description="Polar residues" evidence="10">
    <location>
        <begin position="501"/>
        <end position="510"/>
    </location>
</feature>
<evidence type="ECO:0000256" key="1">
    <source>
        <dbReference type="ARBA" id="ARBA00022553"/>
    </source>
</evidence>
<dbReference type="CDD" id="cd04028">
    <property type="entry name" value="C2B_RIM1alpha"/>
    <property type="match status" value="1"/>
</dbReference>
<feature type="compositionally biased region" description="Basic and acidic residues" evidence="10">
    <location>
        <begin position="186"/>
        <end position="208"/>
    </location>
</feature>
<feature type="domain" description="PDZ" evidence="12">
    <location>
        <begin position="681"/>
        <end position="774"/>
    </location>
</feature>
<organism evidence="15 16">
    <name type="scientific">Crassostrea virginica</name>
    <name type="common">Eastern oyster</name>
    <dbReference type="NCBI Taxonomy" id="6565"/>
    <lineage>
        <taxon>Eukaryota</taxon>
        <taxon>Metazoa</taxon>
        <taxon>Spiralia</taxon>
        <taxon>Lophotrochozoa</taxon>
        <taxon>Mollusca</taxon>
        <taxon>Bivalvia</taxon>
        <taxon>Autobranchia</taxon>
        <taxon>Pteriomorphia</taxon>
        <taxon>Ostreida</taxon>
        <taxon>Ostreoidea</taxon>
        <taxon>Ostreidae</taxon>
        <taxon>Crassostrea</taxon>
    </lineage>
</organism>
<feature type="domain" description="RabBD" evidence="14">
    <location>
        <begin position="13"/>
        <end position="158"/>
    </location>
</feature>
<dbReference type="Proteomes" id="UP000694844">
    <property type="component" value="Chromosome 1"/>
</dbReference>
<dbReference type="GO" id="GO:0006886">
    <property type="term" value="P:intracellular protein transport"/>
    <property type="evidence" value="ECO:0007669"/>
    <property type="project" value="InterPro"/>
</dbReference>
<evidence type="ECO:0000313" key="15">
    <source>
        <dbReference type="Proteomes" id="UP000694844"/>
    </source>
</evidence>
<dbReference type="KEGG" id="cvn:111129693"/>
<keyword evidence="1" id="KW-0597">Phosphoprotein</keyword>
<dbReference type="SMART" id="SM00239">
    <property type="entry name" value="C2"/>
    <property type="match status" value="2"/>
</dbReference>
<feature type="region of interest" description="Disordered" evidence="10">
    <location>
        <begin position="1581"/>
        <end position="1610"/>
    </location>
</feature>
<keyword evidence="5" id="KW-0221">Differentiation</keyword>
<evidence type="ECO:0000256" key="5">
    <source>
        <dbReference type="ARBA" id="ARBA00022782"/>
    </source>
</evidence>
<evidence type="ECO:0000259" key="13">
    <source>
        <dbReference type="PROSITE" id="PS50178"/>
    </source>
</evidence>
<dbReference type="RefSeq" id="XP_022331866.1">
    <property type="nucleotide sequence ID" value="XM_022476158.1"/>
</dbReference>
<dbReference type="InterPro" id="IPR001478">
    <property type="entry name" value="PDZ"/>
</dbReference>
<evidence type="ECO:0000256" key="9">
    <source>
        <dbReference type="PROSITE-ProRule" id="PRU00091"/>
    </source>
</evidence>
<name>A0A8B8DY04_CRAVI</name>
<keyword evidence="15" id="KW-1185">Reference proteome</keyword>
<feature type="compositionally biased region" description="Polar residues" evidence="10">
    <location>
        <begin position="601"/>
        <end position="612"/>
    </location>
</feature>
<dbReference type="CDD" id="cd06714">
    <property type="entry name" value="PDZ_RIM-like"/>
    <property type="match status" value="1"/>
</dbReference>
<dbReference type="Gene3D" id="2.30.42.10">
    <property type="match status" value="1"/>
</dbReference>
<feature type="compositionally biased region" description="Polar residues" evidence="10">
    <location>
        <begin position="1300"/>
        <end position="1314"/>
    </location>
</feature>
<dbReference type="CDD" id="cd04031">
    <property type="entry name" value="C2A_RIM1alpha"/>
    <property type="match status" value="1"/>
</dbReference>
<dbReference type="GO" id="GO:0008270">
    <property type="term" value="F:zinc ion binding"/>
    <property type="evidence" value="ECO:0007669"/>
    <property type="project" value="UniProtKB-KW"/>
</dbReference>
<accession>A0A8B8DY04</accession>
<evidence type="ECO:0000256" key="4">
    <source>
        <dbReference type="ARBA" id="ARBA00022771"/>
    </source>
</evidence>
<feature type="compositionally biased region" description="Polar residues" evidence="10">
    <location>
        <begin position="226"/>
        <end position="237"/>
    </location>
</feature>
<feature type="compositionally biased region" description="Basic and acidic residues" evidence="10">
    <location>
        <begin position="980"/>
        <end position="992"/>
    </location>
</feature>
<dbReference type="SUPFAM" id="SSF50156">
    <property type="entry name" value="PDZ domain-like"/>
    <property type="match status" value="1"/>
</dbReference>
<evidence type="ECO:0000259" key="14">
    <source>
        <dbReference type="PROSITE" id="PS50916"/>
    </source>
</evidence>
<reference evidence="16" key="2">
    <citation type="submission" date="2025-08" db="UniProtKB">
        <authorList>
            <consortium name="RefSeq"/>
        </authorList>
    </citation>
    <scope>IDENTIFICATION</scope>
    <source>
        <tissue evidence="16">Whole sample</tissue>
    </source>
</reference>
<feature type="compositionally biased region" description="Basic residues" evidence="10">
    <location>
        <begin position="553"/>
        <end position="566"/>
    </location>
</feature>
<feature type="domain" description="C2" evidence="11">
    <location>
        <begin position="838"/>
        <end position="959"/>
    </location>
</feature>
<dbReference type="GO" id="GO:0048167">
    <property type="term" value="P:regulation of synaptic plasticity"/>
    <property type="evidence" value="ECO:0007669"/>
    <property type="project" value="TreeGrafter"/>
</dbReference>
<feature type="compositionally biased region" description="Polar residues" evidence="10">
    <location>
        <begin position="1596"/>
        <end position="1610"/>
    </location>
</feature>
<feature type="compositionally biased region" description="Basic and acidic residues" evidence="10">
    <location>
        <begin position="421"/>
        <end position="442"/>
    </location>
</feature>
<evidence type="ECO:0000256" key="7">
    <source>
        <dbReference type="ARBA" id="ARBA00023018"/>
    </source>
</evidence>
<dbReference type="SUPFAM" id="SSF49562">
    <property type="entry name" value="C2 domain (Calcium/lipid-binding domain, CaLB)"/>
    <property type="match status" value="2"/>
</dbReference>
<keyword evidence="4 9" id="KW-0863">Zinc-finger</keyword>
<dbReference type="GO" id="GO:0044325">
    <property type="term" value="F:transmembrane transporter binding"/>
    <property type="evidence" value="ECO:0007669"/>
    <property type="project" value="TreeGrafter"/>
</dbReference>
<feature type="region of interest" description="Disordered" evidence="10">
    <location>
        <begin position="777"/>
        <end position="837"/>
    </location>
</feature>
<keyword evidence="2" id="KW-0479">Metal-binding</keyword>
<dbReference type="PROSITE" id="PS50916">
    <property type="entry name" value="RABBD"/>
    <property type="match status" value="1"/>
</dbReference>
<feature type="compositionally biased region" description="Low complexity" evidence="10">
    <location>
        <begin position="517"/>
        <end position="526"/>
    </location>
</feature>
<dbReference type="InterPro" id="IPR013083">
    <property type="entry name" value="Znf_RING/FYVE/PHD"/>
</dbReference>